<dbReference type="PROSITE" id="PS00548">
    <property type="entry name" value="RIBOSOMAL_S3"/>
    <property type="match status" value="1"/>
</dbReference>
<dbReference type="SUPFAM" id="SSF54821">
    <property type="entry name" value="Ribosomal protein S3 C-terminal domain"/>
    <property type="match status" value="1"/>
</dbReference>
<name>X1TVL6_9ZZZZ</name>
<dbReference type="InterPro" id="IPR057258">
    <property type="entry name" value="Ribosomal_uS3"/>
</dbReference>
<evidence type="ECO:0000313" key="5">
    <source>
        <dbReference type="EMBL" id="GAJ09388.1"/>
    </source>
</evidence>
<comment type="similarity">
    <text evidence="1">Belongs to the universal ribosomal protein uS3 family.</text>
</comment>
<comment type="caution">
    <text evidence="5">The sequence shown here is derived from an EMBL/GenBank/DDBJ whole genome shotgun (WGS) entry which is preliminary data.</text>
</comment>
<dbReference type="PANTHER" id="PTHR11760">
    <property type="entry name" value="30S/40S RIBOSOMAL PROTEIN S3"/>
    <property type="match status" value="1"/>
</dbReference>
<evidence type="ECO:0000259" key="4">
    <source>
        <dbReference type="Pfam" id="PF00189"/>
    </source>
</evidence>
<dbReference type="InterPro" id="IPR018280">
    <property type="entry name" value="Ribosomal_uS3_CS"/>
</dbReference>
<dbReference type="AlphaFoldDB" id="X1TVL6"/>
<dbReference type="GO" id="GO:0003735">
    <property type="term" value="F:structural constituent of ribosome"/>
    <property type="evidence" value="ECO:0007669"/>
    <property type="project" value="InterPro"/>
</dbReference>
<dbReference type="EMBL" id="BARW01029430">
    <property type="protein sequence ID" value="GAJ09388.1"/>
    <property type="molecule type" value="Genomic_DNA"/>
</dbReference>
<feature type="non-terminal residue" evidence="5">
    <location>
        <position position="1"/>
    </location>
</feature>
<organism evidence="5">
    <name type="scientific">marine sediment metagenome</name>
    <dbReference type="NCBI Taxonomy" id="412755"/>
    <lineage>
        <taxon>unclassified sequences</taxon>
        <taxon>metagenomes</taxon>
        <taxon>ecological metagenomes</taxon>
    </lineage>
</organism>
<evidence type="ECO:0000256" key="1">
    <source>
        <dbReference type="ARBA" id="ARBA00010761"/>
    </source>
</evidence>
<dbReference type="PANTHER" id="PTHR11760:SF19">
    <property type="entry name" value="SMALL RIBOSOMAL SUBUNIT PROTEIN US3C"/>
    <property type="match status" value="1"/>
</dbReference>
<keyword evidence="2" id="KW-0689">Ribosomal protein</keyword>
<dbReference type="Gene3D" id="3.30.1140.32">
    <property type="entry name" value="Ribosomal protein S3, C-terminal domain"/>
    <property type="match status" value="1"/>
</dbReference>
<dbReference type="Pfam" id="PF00189">
    <property type="entry name" value="Ribosomal_S3_C"/>
    <property type="match status" value="1"/>
</dbReference>
<dbReference type="GO" id="GO:0006412">
    <property type="term" value="P:translation"/>
    <property type="evidence" value="ECO:0007669"/>
    <property type="project" value="InterPro"/>
</dbReference>
<evidence type="ECO:0000256" key="2">
    <source>
        <dbReference type="ARBA" id="ARBA00022980"/>
    </source>
</evidence>
<feature type="domain" description="Small ribosomal subunit protein uS3 C-terminal" evidence="4">
    <location>
        <begin position="17"/>
        <end position="99"/>
    </location>
</feature>
<dbReference type="NCBIfam" id="TIGR01009">
    <property type="entry name" value="rpsC_bact"/>
    <property type="match status" value="1"/>
</dbReference>
<reference evidence="5" key="1">
    <citation type="journal article" date="2014" name="Front. Microbiol.">
        <title>High frequency of phylogenetically diverse reductive dehalogenase-homologous genes in deep subseafloor sedimentary metagenomes.</title>
        <authorList>
            <person name="Kawai M."/>
            <person name="Futagami T."/>
            <person name="Toyoda A."/>
            <person name="Takaki Y."/>
            <person name="Nishi S."/>
            <person name="Hori S."/>
            <person name="Arai W."/>
            <person name="Tsubouchi T."/>
            <person name="Morono Y."/>
            <person name="Uchiyama I."/>
            <person name="Ito T."/>
            <person name="Fujiyama A."/>
            <person name="Inagaki F."/>
            <person name="Takami H."/>
        </authorList>
    </citation>
    <scope>NUCLEOTIDE SEQUENCE</scope>
    <source>
        <strain evidence="5">Expedition CK06-06</strain>
    </source>
</reference>
<proteinExistence type="inferred from homology"/>
<sequence>EEVTHPDLEASLVSQQVAMQIETRIAPARAMKEVIRRVMGSGAAGVKIKASGRLGGAEIARSMTMMRGRVPLQTIRADIDYGFTEARTKYGHIGVKAWVFRGDHPTRAKQTG</sequence>
<accession>X1TVL6</accession>
<evidence type="ECO:0000256" key="3">
    <source>
        <dbReference type="ARBA" id="ARBA00023274"/>
    </source>
</evidence>
<dbReference type="InterPro" id="IPR036419">
    <property type="entry name" value="Ribosomal_S3_C_sf"/>
</dbReference>
<gene>
    <name evidence="5" type="ORF">S12H4_47292</name>
</gene>
<dbReference type="InterPro" id="IPR001351">
    <property type="entry name" value="Ribosomal_uS3_C"/>
</dbReference>
<protein>
    <recommendedName>
        <fullName evidence="4">Small ribosomal subunit protein uS3 C-terminal domain-containing protein</fullName>
    </recommendedName>
</protein>
<dbReference type="InterPro" id="IPR005704">
    <property type="entry name" value="Ribosomal_uS3_bac-typ"/>
</dbReference>
<dbReference type="GO" id="GO:0022627">
    <property type="term" value="C:cytosolic small ribosomal subunit"/>
    <property type="evidence" value="ECO:0007669"/>
    <property type="project" value="TreeGrafter"/>
</dbReference>
<keyword evidence="3" id="KW-0687">Ribonucleoprotein</keyword>